<accession>A0A7S1KBB1</accession>
<name>A0A7S1KBB1_9ALVE</name>
<proteinExistence type="predicted"/>
<dbReference type="EMBL" id="HBGB01040468">
    <property type="protein sequence ID" value="CAD9068726.1"/>
    <property type="molecule type" value="Transcribed_RNA"/>
</dbReference>
<gene>
    <name evidence="1" type="ORF">VBRA1451_LOCUS23800</name>
</gene>
<reference evidence="1" key="1">
    <citation type="submission" date="2021-01" db="EMBL/GenBank/DDBJ databases">
        <authorList>
            <person name="Corre E."/>
            <person name="Pelletier E."/>
            <person name="Niang G."/>
            <person name="Scheremetjew M."/>
            <person name="Finn R."/>
            <person name="Kale V."/>
            <person name="Holt S."/>
            <person name="Cochrane G."/>
            <person name="Meng A."/>
            <person name="Brown T."/>
            <person name="Cohen L."/>
        </authorList>
    </citation>
    <scope>NUCLEOTIDE SEQUENCE</scope>
    <source>
        <strain evidence="1">CCMP3346</strain>
    </source>
</reference>
<evidence type="ECO:0000313" key="1">
    <source>
        <dbReference type="EMBL" id="CAD9068726.1"/>
    </source>
</evidence>
<sequence length="109" mass="11691">MVNIVRVRQTDPIFLSPTLQCTSIHPFSRHGYRRLRAAAAAPVVISRILTGSTLTFLNRRISGFSATLPPVVVASLVSPPALGCTPTLRALLCARSRPNPRDVSTSAAL</sequence>
<dbReference type="AlphaFoldDB" id="A0A7S1KBB1"/>
<protein>
    <submittedName>
        <fullName evidence="1">Uncharacterized protein</fullName>
    </submittedName>
</protein>
<organism evidence="1">
    <name type="scientific">Vitrella brassicaformis</name>
    <dbReference type="NCBI Taxonomy" id="1169539"/>
    <lineage>
        <taxon>Eukaryota</taxon>
        <taxon>Sar</taxon>
        <taxon>Alveolata</taxon>
        <taxon>Colpodellida</taxon>
        <taxon>Vitrellaceae</taxon>
        <taxon>Vitrella</taxon>
    </lineage>
</organism>